<protein>
    <recommendedName>
        <fullName evidence="3">Restriction endonuclease</fullName>
    </recommendedName>
</protein>
<dbReference type="AlphaFoldDB" id="A0A1F6G945"/>
<accession>A0A1F6G945</accession>
<reference evidence="1 2" key="1">
    <citation type="journal article" date="2016" name="Nat. Commun.">
        <title>Thousands of microbial genomes shed light on interconnected biogeochemical processes in an aquifer system.</title>
        <authorList>
            <person name="Anantharaman K."/>
            <person name="Brown C.T."/>
            <person name="Hug L.A."/>
            <person name="Sharon I."/>
            <person name="Castelle C.J."/>
            <person name="Probst A.J."/>
            <person name="Thomas B.C."/>
            <person name="Singh A."/>
            <person name="Wilkins M.J."/>
            <person name="Karaoz U."/>
            <person name="Brodie E.L."/>
            <person name="Williams K.H."/>
            <person name="Hubbard S.S."/>
            <person name="Banfield J.F."/>
        </authorList>
    </citation>
    <scope>NUCLEOTIDE SEQUENCE [LARGE SCALE GENOMIC DNA]</scope>
</reference>
<organism evidence="1 2">
    <name type="scientific">Candidatus Lambdaproteobacteria bacterium RIFOXYD2_FULL_50_16</name>
    <dbReference type="NCBI Taxonomy" id="1817772"/>
    <lineage>
        <taxon>Bacteria</taxon>
        <taxon>Pseudomonadati</taxon>
        <taxon>Pseudomonadota</taxon>
        <taxon>Candidatus Lambdaproteobacteria</taxon>
    </lineage>
</organism>
<name>A0A1F6G945_9PROT</name>
<sequence length="266" mass="30048">MIRQTRGQMAENSQPIQIENKQEYEHNLARGRDWEEALDGLFKLLGAHPHFLGIASNTDHKEGGFLEHGVDFSRVADKLATEFKTIIGIEGNAFIGLSNKIDAMKQAKGEDKDLWEFPSSWSHLTNGVVAIELTQRKVALFGTSDKPMHAYIIFDGRLPKLDRMKSLIMIHKVMTDKTFIATHVGQVRVKKIKTVLDTKDCRPPAGLIVKLINDFEATAPTITAAEKSVIEQYVTDLKKRKELQPVHEVTLNKLDTHFVHRNSDKV</sequence>
<evidence type="ECO:0000313" key="1">
    <source>
        <dbReference type="EMBL" id="OGG94621.1"/>
    </source>
</evidence>
<dbReference type="Proteomes" id="UP000178449">
    <property type="component" value="Unassembled WGS sequence"/>
</dbReference>
<dbReference type="EMBL" id="MFNE01000036">
    <property type="protein sequence ID" value="OGG94621.1"/>
    <property type="molecule type" value="Genomic_DNA"/>
</dbReference>
<comment type="caution">
    <text evidence="1">The sequence shown here is derived from an EMBL/GenBank/DDBJ whole genome shotgun (WGS) entry which is preliminary data.</text>
</comment>
<gene>
    <name evidence="1" type="ORF">A2527_05395</name>
</gene>
<proteinExistence type="predicted"/>
<evidence type="ECO:0008006" key="3">
    <source>
        <dbReference type="Google" id="ProtNLM"/>
    </source>
</evidence>
<evidence type="ECO:0000313" key="2">
    <source>
        <dbReference type="Proteomes" id="UP000178449"/>
    </source>
</evidence>
<dbReference type="STRING" id="1817772.A2527_05395"/>